<keyword evidence="3" id="KW-1185">Reference proteome</keyword>
<feature type="domain" description="PTS EIIA type-2" evidence="1">
    <location>
        <begin position="8"/>
        <end position="156"/>
    </location>
</feature>
<reference evidence="2" key="1">
    <citation type="submission" date="2016-01" db="EMBL/GenBank/DDBJ databases">
        <authorList>
            <person name="Mcilroy J.S."/>
            <person name="Karst M S."/>
            <person name="Albertsen M."/>
        </authorList>
    </citation>
    <scope>NUCLEOTIDE SEQUENCE</scope>
    <source>
        <strain evidence="2">Cfx-K</strain>
    </source>
</reference>
<organism evidence="2 3">
    <name type="scientific">Candidatus Promineifilum breve</name>
    <dbReference type="NCBI Taxonomy" id="1806508"/>
    <lineage>
        <taxon>Bacteria</taxon>
        <taxon>Bacillati</taxon>
        <taxon>Chloroflexota</taxon>
        <taxon>Ardenticatenia</taxon>
        <taxon>Candidatus Promineifilales</taxon>
        <taxon>Candidatus Promineifilaceae</taxon>
        <taxon>Candidatus Promineifilum</taxon>
    </lineage>
</organism>
<evidence type="ECO:0000313" key="2">
    <source>
        <dbReference type="EMBL" id="CUS03772.2"/>
    </source>
</evidence>
<dbReference type="Gene3D" id="3.40.930.10">
    <property type="entry name" value="Mannitol-specific EII, Chain A"/>
    <property type="match status" value="1"/>
</dbReference>
<dbReference type="KEGG" id="pbf:CFX0092_A1894"/>
<dbReference type="InterPro" id="IPR016152">
    <property type="entry name" value="PTrfase/Anion_transptr"/>
</dbReference>
<dbReference type="PROSITE" id="PS51094">
    <property type="entry name" value="PTS_EIIA_TYPE_2"/>
    <property type="match status" value="1"/>
</dbReference>
<dbReference type="Pfam" id="PF00359">
    <property type="entry name" value="PTS_EIIA_2"/>
    <property type="match status" value="1"/>
</dbReference>
<dbReference type="RefSeq" id="WP_095043217.1">
    <property type="nucleotide sequence ID" value="NZ_LN890655.1"/>
</dbReference>
<dbReference type="Proteomes" id="UP000215027">
    <property type="component" value="Chromosome I"/>
</dbReference>
<dbReference type="OrthoDB" id="370976at2"/>
<dbReference type="InterPro" id="IPR051541">
    <property type="entry name" value="PTS_SugarTrans_NitroReg"/>
</dbReference>
<protein>
    <submittedName>
        <fullName evidence="2">Phosphoenolpyruvate-dependent sugar phosphotransferase system (GatA-like)</fullName>
    </submittedName>
</protein>
<dbReference type="EMBL" id="LN890655">
    <property type="protein sequence ID" value="CUS03772.2"/>
    <property type="molecule type" value="Genomic_DNA"/>
</dbReference>
<accession>A0A160T2G1</accession>
<name>A0A160T2G1_9CHLR</name>
<proteinExistence type="predicted"/>
<dbReference type="SUPFAM" id="SSF55804">
    <property type="entry name" value="Phoshotransferase/anion transport protein"/>
    <property type="match status" value="1"/>
</dbReference>
<dbReference type="PANTHER" id="PTHR47738">
    <property type="entry name" value="PTS SYSTEM FRUCTOSE-LIKE EIIA COMPONENT-RELATED"/>
    <property type="match status" value="1"/>
</dbReference>
<dbReference type="InterPro" id="IPR002178">
    <property type="entry name" value="PTS_EIIA_type-2_dom"/>
</dbReference>
<sequence>MASTRILDLLAPTAVCVHLDAADWRAVITALGQRLHAAGCVRATFVQAALDREAQLPTGLPLDGQFNAAIPHTDIEHVITPALALATLARPVEFRNMIDPDEAVPVQLVILMAMEEAKSQVEMLQEIAGVLQDPDLIAQLVAAGDEVAIRRVLEGVAAV</sequence>
<dbReference type="CDD" id="cd00211">
    <property type="entry name" value="PTS_IIA_fru"/>
    <property type="match status" value="1"/>
</dbReference>
<dbReference type="AlphaFoldDB" id="A0A160T2G1"/>
<evidence type="ECO:0000259" key="1">
    <source>
        <dbReference type="PROSITE" id="PS51094"/>
    </source>
</evidence>
<dbReference type="GO" id="GO:0016740">
    <property type="term" value="F:transferase activity"/>
    <property type="evidence" value="ECO:0007669"/>
    <property type="project" value="UniProtKB-KW"/>
</dbReference>
<dbReference type="PANTHER" id="PTHR47738:SF3">
    <property type="entry name" value="PHOSPHOTRANSFERASE SYSTEM MANNITOL_FRUCTOSE-SPECIFIC IIA DOMAIN CONTAINING PROTEIN"/>
    <property type="match status" value="1"/>
</dbReference>
<evidence type="ECO:0000313" key="3">
    <source>
        <dbReference type="Proteomes" id="UP000215027"/>
    </source>
</evidence>
<gene>
    <name evidence="2" type="ORF">CFX0092_A1894</name>
</gene>